<name>L8HMN2_ACACF</name>
<dbReference type="Proteomes" id="UP000011083">
    <property type="component" value="Unassembled WGS sequence"/>
</dbReference>
<evidence type="ECO:0000256" key="1">
    <source>
        <dbReference type="SAM" id="MobiDB-lite"/>
    </source>
</evidence>
<dbReference type="InterPro" id="IPR017946">
    <property type="entry name" value="PLC-like_Pdiesterase_TIM-brl"/>
</dbReference>
<keyword evidence="2" id="KW-1133">Transmembrane helix</keyword>
<keyword evidence="4" id="KW-1185">Reference proteome</keyword>
<evidence type="ECO:0000313" key="4">
    <source>
        <dbReference type="Proteomes" id="UP000011083"/>
    </source>
</evidence>
<evidence type="ECO:0000313" key="3">
    <source>
        <dbReference type="EMBL" id="ELR25636.1"/>
    </source>
</evidence>
<dbReference type="GeneID" id="14926701"/>
<keyword evidence="2" id="KW-0472">Membrane</keyword>
<sequence>MWGSTKRSTLGSRYSAPGGGPPVSKWRVWIIPVGLMLATAILCSYLYISDNHSSEEYRPYVVPPHTNTTTLGPDALLDALPLNKAPPSHPTCAVSVQMKGSHNSLRLSIPLYLQLSLSPLEWACHSVELDLVQSPEADALGVSHLGTYQYTYHYRHNLSLSYILNIPPNNVLPPSDRVATLEVVLKELKSYSTHHKGHHVVLVWLDMQPNAMFGTDSQFTTLFDSILEQEIGAANIYTPTQLKKRPDHDWPTLGELREKFIFVLSGRGFEESTKSRQSVYETTGKYAFVDIDQRSLTQPSVDLTRFKARHFLNIPINGWISQTSWELVREAQKRGKITRGWAATSESRWTQALAEGVNIIATEKIVGNSWAHLVPFKGEGRPFTPLSDWYQQ</sequence>
<evidence type="ECO:0000256" key="2">
    <source>
        <dbReference type="SAM" id="Phobius"/>
    </source>
</evidence>
<reference evidence="3 4" key="1">
    <citation type="journal article" date="2013" name="Genome Biol.">
        <title>Genome of Acanthamoeba castellanii highlights extensive lateral gene transfer and early evolution of tyrosine kinase signaling.</title>
        <authorList>
            <person name="Clarke M."/>
            <person name="Lohan A.J."/>
            <person name="Liu B."/>
            <person name="Lagkouvardos I."/>
            <person name="Roy S."/>
            <person name="Zafar N."/>
            <person name="Bertelli C."/>
            <person name="Schilde C."/>
            <person name="Kianianmomeni A."/>
            <person name="Burglin T.R."/>
            <person name="Frech C."/>
            <person name="Turcotte B."/>
            <person name="Kopec K.O."/>
            <person name="Synnott J.M."/>
            <person name="Choo C."/>
            <person name="Paponov I."/>
            <person name="Finkler A."/>
            <person name="Soon Heng Tan C."/>
            <person name="Hutchins A.P."/>
            <person name="Weinmeier T."/>
            <person name="Rattei T."/>
            <person name="Chu J.S."/>
            <person name="Gimenez G."/>
            <person name="Irimia M."/>
            <person name="Rigden D.J."/>
            <person name="Fitzpatrick D.A."/>
            <person name="Lorenzo-Morales J."/>
            <person name="Bateman A."/>
            <person name="Chiu C.H."/>
            <person name="Tang P."/>
            <person name="Hegemann P."/>
            <person name="Fromm H."/>
            <person name="Raoult D."/>
            <person name="Greub G."/>
            <person name="Miranda-Saavedra D."/>
            <person name="Chen N."/>
            <person name="Nash P."/>
            <person name="Ginger M.L."/>
            <person name="Horn M."/>
            <person name="Schaap P."/>
            <person name="Caler L."/>
            <person name="Loftus B."/>
        </authorList>
    </citation>
    <scope>NUCLEOTIDE SEQUENCE [LARGE SCALE GENOMIC DNA]</scope>
    <source>
        <strain evidence="3 4">Neff</strain>
    </source>
</reference>
<gene>
    <name evidence="3" type="ORF">ACA1_119130</name>
</gene>
<protein>
    <recommendedName>
        <fullName evidence="5">PLC-like phosphodiesterase</fullName>
    </recommendedName>
</protein>
<feature type="compositionally biased region" description="Polar residues" evidence="1">
    <location>
        <begin position="1"/>
        <end position="12"/>
    </location>
</feature>
<dbReference type="OMA" id="INGWISQ"/>
<keyword evidence="2" id="KW-0812">Transmembrane</keyword>
<dbReference type="KEGG" id="acan:ACA1_119130"/>
<accession>L8HMN2</accession>
<feature type="region of interest" description="Disordered" evidence="1">
    <location>
        <begin position="1"/>
        <end position="20"/>
    </location>
</feature>
<evidence type="ECO:0008006" key="5">
    <source>
        <dbReference type="Google" id="ProtNLM"/>
    </source>
</evidence>
<dbReference type="EMBL" id="KB007797">
    <property type="protein sequence ID" value="ELR25636.1"/>
    <property type="molecule type" value="Genomic_DNA"/>
</dbReference>
<dbReference type="GO" id="GO:0008081">
    <property type="term" value="F:phosphoric diester hydrolase activity"/>
    <property type="evidence" value="ECO:0007669"/>
    <property type="project" value="InterPro"/>
</dbReference>
<organism evidence="3 4">
    <name type="scientific">Acanthamoeba castellanii (strain ATCC 30010 / Neff)</name>
    <dbReference type="NCBI Taxonomy" id="1257118"/>
    <lineage>
        <taxon>Eukaryota</taxon>
        <taxon>Amoebozoa</taxon>
        <taxon>Discosea</taxon>
        <taxon>Longamoebia</taxon>
        <taxon>Centramoebida</taxon>
        <taxon>Acanthamoebidae</taxon>
        <taxon>Acanthamoeba</taxon>
    </lineage>
</organism>
<dbReference type="VEuPathDB" id="AmoebaDB:ACA1_119130"/>
<proteinExistence type="predicted"/>
<dbReference type="AlphaFoldDB" id="L8HMN2"/>
<dbReference type="Gene3D" id="3.20.20.190">
    <property type="entry name" value="Phosphatidylinositol (PI) phosphodiesterase"/>
    <property type="match status" value="1"/>
</dbReference>
<dbReference type="SUPFAM" id="SSF51695">
    <property type="entry name" value="PLC-like phosphodiesterases"/>
    <property type="match status" value="1"/>
</dbReference>
<dbReference type="GO" id="GO:0006629">
    <property type="term" value="P:lipid metabolic process"/>
    <property type="evidence" value="ECO:0007669"/>
    <property type="project" value="InterPro"/>
</dbReference>
<dbReference type="RefSeq" id="XP_004358069.1">
    <property type="nucleotide sequence ID" value="XM_004358012.1"/>
</dbReference>
<feature type="transmembrane region" description="Helical" evidence="2">
    <location>
        <begin position="26"/>
        <end position="48"/>
    </location>
</feature>